<dbReference type="SMART" id="SM00355">
    <property type="entry name" value="ZnF_C2H2"/>
    <property type="match status" value="2"/>
</dbReference>
<comment type="caution">
    <text evidence="3">The sequence shown here is derived from an EMBL/GenBank/DDBJ whole genome shotgun (WGS) entry which is preliminary data.</text>
</comment>
<evidence type="ECO:0000259" key="2">
    <source>
        <dbReference type="SMART" id="SM00355"/>
    </source>
</evidence>
<dbReference type="AlphaFoldDB" id="A0A2N3N2V8"/>
<reference evidence="3 4" key="1">
    <citation type="journal article" date="2017" name="G3 (Bethesda)">
        <title>First Draft Genome Sequence of the Pathogenic Fungus Lomentospora prolificans (Formerly Scedosporium prolificans).</title>
        <authorList>
            <person name="Luo R."/>
            <person name="Zimin A."/>
            <person name="Workman R."/>
            <person name="Fan Y."/>
            <person name="Pertea G."/>
            <person name="Grossman N."/>
            <person name="Wear M.P."/>
            <person name="Jia B."/>
            <person name="Miller H."/>
            <person name="Casadevall A."/>
            <person name="Timp W."/>
            <person name="Zhang S.X."/>
            <person name="Salzberg S.L."/>
        </authorList>
    </citation>
    <scope>NUCLEOTIDE SEQUENCE [LARGE SCALE GENOMIC DNA]</scope>
    <source>
        <strain evidence="3 4">JHH-5317</strain>
    </source>
</reference>
<dbReference type="VEuPathDB" id="FungiDB:jhhlp_006832"/>
<feature type="region of interest" description="Disordered" evidence="1">
    <location>
        <begin position="114"/>
        <end position="141"/>
    </location>
</feature>
<proteinExistence type="predicted"/>
<evidence type="ECO:0000256" key="1">
    <source>
        <dbReference type="SAM" id="MobiDB-lite"/>
    </source>
</evidence>
<organism evidence="3 4">
    <name type="scientific">Lomentospora prolificans</name>
    <dbReference type="NCBI Taxonomy" id="41688"/>
    <lineage>
        <taxon>Eukaryota</taxon>
        <taxon>Fungi</taxon>
        <taxon>Dikarya</taxon>
        <taxon>Ascomycota</taxon>
        <taxon>Pezizomycotina</taxon>
        <taxon>Sordariomycetes</taxon>
        <taxon>Hypocreomycetidae</taxon>
        <taxon>Microascales</taxon>
        <taxon>Microascaceae</taxon>
        <taxon>Lomentospora</taxon>
    </lineage>
</organism>
<keyword evidence="4" id="KW-1185">Reference proteome</keyword>
<feature type="domain" description="C2H2-type" evidence="2">
    <location>
        <begin position="153"/>
        <end position="181"/>
    </location>
</feature>
<evidence type="ECO:0000313" key="3">
    <source>
        <dbReference type="EMBL" id="PKS06758.1"/>
    </source>
</evidence>
<dbReference type="Proteomes" id="UP000233524">
    <property type="component" value="Unassembled WGS sequence"/>
</dbReference>
<dbReference type="OrthoDB" id="5032844at2759"/>
<dbReference type="Gene3D" id="3.30.160.60">
    <property type="entry name" value="Classic Zinc Finger"/>
    <property type="match status" value="1"/>
</dbReference>
<feature type="region of interest" description="Disordered" evidence="1">
    <location>
        <begin position="394"/>
        <end position="454"/>
    </location>
</feature>
<name>A0A2N3N2V8_9PEZI</name>
<evidence type="ECO:0000313" key="4">
    <source>
        <dbReference type="Proteomes" id="UP000233524"/>
    </source>
</evidence>
<dbReference type="EMBL" id="NLAX01001033">
    <property type="protein sequence ID" value="PKS06758.1"/>
    <property type="molecule type" value="Genomic_DNA"/>
</dbReference>
<protein>
    <recommendedName>
        <fullName evidence="2">C2H2-type domain-containing protein</fullName>
    </recommendedName>
</protein>
<feature type="region of interest" description="Disordered" evidence="1">
    <location>
        <begin position="468"/>
        <end position="555"/>
    </location>
</feature>
<dbReference type="STRING" id="41688.A0A2N3N2V8"/>
<accession>A0A2N3N2V8</accession>
<dbReference type="InParanoid" id="A0A2N3N2V8"/>
<feature type="compositionally biased region" description="Low complexity" evidence="1">
    <location>
        <begin position="515"/>
        <end position="544"/>
    </location>
</feature>
<feature type="domain" description="C2H2-type" evidence="2">
    <location>
        <begin position="187"/>
        <end position="212"/>
    </location>
</feature>
<sequence>MFSASQNPWQDASRAYQMAPEDIQAVVQLAAKYGPVNLMFFLRSLGESSRMSTMSQVTLSSNASGVPSLSFSEPSLCQSETASIISQNTQAAWSESTDIAPNYLQADVQSLSGEWSASAPHPPRDIKTSDSPMTQANHSVTSIVTTSTPRKAIECTMCFVEGIVVGFSRKSDFKKHLQNFHHTNTVWVCQYAGCPLTFDFEKAYVAHVKSCHTDIHLPPNKARVELCPQLVFACGFRGCKDRVFEASSEDEAKTLRDKYFDHVAKHFDMGFCVAEWEYYTQIQNLLRQEAVKDMWKQCVWQKSVRNALRWQPRSSADLKRMLECRHLYDTPRLLHWAWTLGGEPYRSSNLDAPEPPPGIKRPLKKDCPLVASRHEMLMKPALLKLAFPVNQPPSFQFNLQQPKPPPQNMFLPDPRGGGPLPGKTNPNPVNRPLVTDQDAWSQPHPGTPYHAPDINQWQEGYNFATPAQEPITHSQHPSGPEGVDHPMSGNPVLHPEQMQPHASLHQPPQQHTTSAHHQQPYHTPQHSHTQHQYTQQPHPQQQQHPAPPPQQWATSAPPMEVLTSMETPLNYDHSTRPKTPKRPVTVTRKSLDNMRLKRQHASSMEAVPPLPSVGQHSEYALHSRNGQPHTSQTPFIHEVTMTG</sequence>
<feature type="compositionally biased region" description="Polar residues" evidence="1">
    <location>
        <begin position="129"/>
        <end position="141"/>
    </location>
</feature>
<gene>
    <name evidence="3" type="ORF">jhhlp_006832</name>
</gene>
<dbReference type="InterPro" id="IPR013087">
    <property type="entry name" value="Znf_C2H2_type"/>
</dbReference>